<feature type="DNA-binding region" description="OmpR/PhoB-type" evidence="3">
    <location>
        <begin position="121"/>
        <end position="219"/>
    </location>
</feature>
<dbReference type="InterPro" id="IPR039420">
    <property type="entry name" value="WalR-like"/>
</dbReference>
<keyword evidence="1 3" id="KW-0238">DNA-binding</keyword>
<dbReference type="InterPro" id="IPR001789">
    <property type="entry name" value="Sig_transdc_resp-reg_receiver"/>
</dbReference>
<name>A0ABT7DKG8_9ACTN</name>
<dbReference type="Gene3D" id="1.10.10.10">
    <property type="entry name" value="Winged helix-like DNA-binding domain superfamily/Winged helix DNA-binding domain"/>
    <property type="match status" value="1"/>
</dbReference>
<dbReference type="Pfam" id="PF00486">
    <property type="entry name" value="Trans_reg_C"/>
    <property type="match status" value="1"/>
</dbReference>
<dbReference type="Gene3D" id="3.40.50.2300">
    <property type="match status" value="1"/>
</dbReference>
<keyword evidence="7" id="KW-1185">Reference proteome</keyword>
<evidence type="ECO:0000313" key="7">
    <source>
        <dbReference type="Proteomes" id="UP001232750"/>
    </source>
</evidence>
<dbReference type="InterPro" id="IPR001867">
    <property type="entry name" value="OmpR/PhoB-type_DNA-bd"/>
</dbReference>
<dbReference type="InterPro" id="IPR036388">
    <property type="entry name" value="WH-like_DNA-bd_sf"/>
</dbReference>
<evidence type="ECO:0000259" key="4">
    <source>
        <dbReference type="PROSITE" id="PS50110"/>
    </source>
</evidence>
<feature type="domain" description="OmpR/PhoB-type" evidence="5">
    <location>
        <begin position="121"/>
        <end position="219"/>
    </location>
</feature>
<accession>A0ABT7DKG8</accession>
<dbReference type="SMART" id="SM00862">
    <property type="entry name" value="Trans_reg_C"/>
    <property type="match status" value="1"/>
</dbReference>
<dbReference type="PROSITE" id="PS51755">
    <property type="entry name" value="OMPR_PHOB"/>
    <property type="match status" value="1"/>
</dbReference>
<dbReference type="CDD" id="cd00383">
    <property type="entry name" value="trans_reg_C"/>
    <property type="match status" value="1"/>
</dbReference>
<dbReference type="SMART" id="SM00448">
    <property type="entry name" value="REC"/>
    <property type="match status" value="1"/>
</dbReference>
<reference evidence="6 7" key="1">
    <citation type="submission" date="2023-05" db="EMBL/GenBank/DDBJ databases">
        <title>Gordonibacter KGMB12511T sp. nov., isolated from faeces of healthy Korean.</title>
        <authorList>
            <person name="Kim H.S."/>
            <person name="Kim J.-S."/>
            <person name="Suh M.K."/>
            <person name="Eom M.K."/>
            <person name="Do H.E."/>
            <person name="Lee J.-S."/>
        </authorList>
    </citation>
    <scope>NUCLEOTIDE SEQUENCE [LARGE SCALE GENOMIC DNA]</scope>
    <source>
        <strain evidence="6 7">KGMB12511</strain>
    </source>
</reference>
<gene>
    <name evidence="6" type="ORF">QNJ86_04380</name>
</gene>
<proteinExistence type="predicted"/>
<organism evidence="6 7">
    <name type="scientific">Gordonibacter faecis</name>
    <dbReference type="NCBI Taxonomy" id="3047475"/>
    <lineage>
        <taxon>Bacteria</taxon>
        <taxon>Bacillati</taxon>
        <taxon>Actinomycetota</taxon>
        <taxon>Coriobacteriia</taxon>
        <taxon>Eggerthellales</taxon>
        <taxon>Eggerthellaceae</taxon>
        <taxon>Gordonibacter</taxon>
    </lineage>
</organism>
<keyword evidence="2" id="KW-0597">Phosphoprotein</keyword>
<evidence type="ECO:0000256" key="3">
    <source>
        <dbReference type="PROSITE-ProRule" id="PRU01091"/>
    </source>
</evidence>
<dbReference type="PANTHER" id="PTHR48111">
    <property type="entry name" value="REGULATOR OF RPOS"/>
    <property type="match status" value="1"/>
</dbReference>
<feature type="modified residue" description="4-aspartylphosphate" evidence="2">
    <location>
        <position position="48"/>
    </location>
</feature>
<dbReference type="PROSITE" id="PS50110">
    <property type="entry name" value="RESPONSE_REGULATORY"/>
    <property type="match status" value="1"/>
</dbReference>
<evidence type="ECO:0000256" key="1">
    <source>
        <dbReference type="ARBA" id="ARBA00023125"/>
    </source>
</evidence>
<evidence type="ECO:0000313" key="6">
    <source>
        <dbReference type="EMBL" id="MDJ1650025.1"/>
    </source>
</evidence>
<protein>
    <submittedName>
        <fullName evidence="6">Response regulator transcription factor</fullName>
    </submittedName>
</protein>
<feature type="domain" description="Response regulatory" evidence="4">
    <location>
        <begin position="1"/>
        <end position="112"/>
    </location>
</feature>
<dbReference type="Pfam" id="PF00072">
    <property type="entry name" value="Response_reg"/>
    <property type="match status" value="1"/>
</dbReference>
<dbReference type="CDD" id="cd17574">
    <property type="entry name" value="REC_OmpR"/>
    <property type="match status" value="1"/>
</dbReference>
<dbReference type="Gene3D" id="6.10.250.690">
    <property type="match status" value="1"/>
</dbReference>
<comment type="caution">
    <text evidence="6">The sequence shown here is derived from an EMBL/GenBank/DDBJ whole genome shotgun (WGS) entry which is preliminary data.</text>
</comment>
<dbReference type="Proteomes" id="UP001232750">
    <property type="component" value="Unassembled WGS sequence"/>
</dbReference>
<sequence>MLIVEDERDIADMLADYFGLEGCRTFVAGDAASAIEACRRGPDVILLDVNLPDGDGFEVCAKVRDAVACPIVFLTARVEDADAIAGFAAGGDDYVTKPFSLEVLGARVRAHLARRERASDRAVVGFSNGVSVDFGRREARVDGRPVDLARKDFDIVALLAKRPGQVFDRDMIRELAWDEPGDSSVVTEHIRRIRRAFAQAGCEADPIETSWGVGYSWRA</sequence>
<evidence type="ECO:0000259" key="5">
    <source>
        <dbReference type="PROSITE" id="PS51755"/>
    </source>
</evidence>
<dbReference type="PANTHER" id="PTHR48111:SF2">
    <property type="entry name" value="RESPONSE REGULATOR SAER"/>
    <property type="match status" value="1"/>
</dbReference>
<dbReference type="SUPFAM" id="SSF52172">
    <property type="entry name" value="CheY-like"/>
    <property type="match status" value="1"/>
</dbReference>
<dbReference type="RefSeq" id="WP_283831374.1">
    <property type="nucleotide sequence ID" value="NZ_JASJEU010000008.1"/>
</dbReference>
<evidence type="ECO:0000256" key="2">
    <source>
        <dbReference type="PROSITE-ProRule" id="PRU00169"/>
    </source>
</evidence>
<dbReference type="InterPro" id="IPR011006">
    <property type="entry name" value="CheY-like_superfamily"/>
</dbReference>
<dbReference type="EMBL" id="JASJEU010000008">
    <property type="protein sequence ID" value="MDJ1650025.1"/>
    <property type="molecule type" value="Genomic_DNA"/>
</dbReference>